<protein>
    <submittedName>
        <fullName evidence="2">Uncharacterized protein</fullName>
    </submittedName>
</protein>
<dbReference type="EMBL" id="CP000155">
    <property type="protein sequence ID" value="ABC27633.1"/>
    <property type="molecule type" value="Genomic_DNA"/>
</dbReference>
<name>Q2SNZ1_HAHCH</name>
<organism evidence="2 3">
    <name type="scientific">Hahella chejuensis (strain KCTC 2396)</name>
    <dbReference type="NCBI Taxonomy" id="349521"/>
    <lineage>
        <taxon>Bacteria</taxon>
        <taxon>Pseudomonadati</taxon>
        <taxon>Pseudomonadota</taxon>
        <taxon>Gammaproteobacteria</taxon>
        <taxon>Oceanospirillales</taxon>
        <taxon>Hahellaceae</taxon>
        <taxon>Hahella</taxon>
    </lineage>
</organism>
<reference evidence="2 3" key="1">
    <citation type="journal article" date="2005" name="Nucleic Acids Res.">
        <title>Genomic blueprint of Hahella chejuensis, a marine microbe producing an algicidal agent.</title>
        <authorList>
            <person name="Jeong H."/>
            <person name="Yim J.H."/>
            <person name="Lee C."/>
            <person name="Choi S.-H."/>
            <person name="Park Y.K."/>
            <person name="Yoon S.H."/>
            <person name="Hur C.-G."/>
            <person name="Kang H.-Y."/>
            <person name="Kim D."/>
            <person name="Lee H.H."/>
            <person name="Park K.H."/>
            <person name="Park S.-H."/>
            <person name="Park H.-S."/>
            <person name="Lee H.K."/>
            <person name="Oh T.K."/>
            <person name="Kim J.F."/>
        </authorList>
    </citation>
    <scope>NUCLEOTIDE SEQUENCE [LARGE SCALE GENOMIC DNA]</scope>
    <source>
        <strain evidence="2 3">KCTC 2396</strain>
    </source>
</reference>
<dbReference type="Proteomes" id="UP000000238">
    <property type="component" value="Chromosome"/>
</dbReference>
<feature type="transmembrane region" description="Helical" evidence="1">
    <location>
        <begin position="20"/>
        <end position="42"/>
    </location>
</feature>
<dbReference type="AlphaFoldDB" id="Q2SNZ1"/>
<feature type="transmembrane region" description="Helical" evidence="1">
    <location>
        <begin position="54"/>
        <end position="74"/>
    </location>
</feature>
<evidence type="ECO:0000313" key="2">
    <source>
        <dbReference type="EMBL" id="ABC27633.1"/>
    </source>
</evidence>
<dbReference type="HOGENOM" id="CLU_1178880_0_0_6"/>
<accession>Q2SNZ1</accession>
<keyword evidence="3" id="KW-1185">Reference proteome</keyword>
<gene>
    <name evidence="2" type="ordered locus">HCH_00735</name>
</gene>
<keyword evidence="1" id="KW-0472">Membrane</keyword>
<proteinExistence type="predicted"/>
<keyword evidence="1" id="KW-1133">Transmembrane helix</keyword>
<evidence type="ECO:0000313" key="3">
    <source>
        <dbReference type="Proteomes" id="UP000000238"/>
    </source>
</evidence>
<keyword evidence="1" id="KW-0812">Transmembrane</keyword>
<dbReference type="KEGG" id="hch:HCH_00735"/>
<evidence type="ECO:0000256" key="1">
    <source>
        <dbReference type="SAM" id="Phobius"/>
    </source>
</evidence>
<sequence>MKSTRKAKHQAKAMSDFDALLAISGTALVIAGLVLFVAEKIMHHNHQGRLPPDILYPALMLTAAGVGVTLIPTLQPELTQLEQLPPPAAGSVYDTGIMVRSSPTLFTDSVIRAPEQTPSDRKSAKAGSFDLLSYSVNGTPQQLSGSMDIRPTEDNTYEWIADIESYTDFGLPVIYYYTGRLYQENGAWRLLITSSNDLTWEKGFSAPAQVEMRSNYLSMSYDYNGVSVLAEWSLE</sequence>